<organism evidence="2 3">
    <name type="scientific">Ciona savignyi</name>
    <name type="common">Pacific transparent sea squirt</name>
    <dbReference type="NCBI Taxonomy" id="51511"/>
    <lineage>
        <taxon>Eukaryota</taxon>
        <taxon>Metazoa</taxon>
        <taxon>Chordata</taxon>
        <taxon>Tunicata</taxon>
        <taxon>Ascidiacea</taxon>
        <taxon>Phlebobranchia</taxon>
        <taxon>Cionidae</taxon>
        <taxon>Ciona</taxon>
    </lineage>
</organism>
<evidence type="ECO:0000313" key="3">
    <source>
        <dbReference type="Proteomes" id="UP000007875"/>
    </source>
</evidence>
<name>H2Z544_CIOSA</name>
<evidence type="ECO:0000256" key="1">
    <source>
        <dbReference type="SAM" id="MobiDB-lite"/>
    </source>
</evidence>
<reference evidence="3" key="1">
    <citation type="submission" date="2003-08" db="EMBL/GenBank/DDBJ databases">
        <authorList>
            <person name="Birren B."/>
            <person name="Nusbaum C."/>
            <person name="Abebe A."/>
            <person name="Abouelleil A."/>
            <person name="Adekoya E."/>
            <person name="Ait-zahra M."/>
            <person name="Allen N."/>
            <person name="Allen T."/>
            <person name="An P."/>
            <person name="Anderson M."/>
            <person name="Anderson S."/>
            <person name="Arachchi H."/>
            <person name="Armbruster J."/>
            <person name="Bachantsang P."/>
            <person name="Baldwin J."/>
            <person name="Barry A."/>
            <person name="Bayul T."/>
            <person name="Blitshsteyn B."/>
            <person name="Bloom T."/>
            <person name="Blye J."/>
            <person name="Boguslavskiy L."/>
            <person name="Borowsky M."/>
            <person name="Boukhgalter B."/>
            <person name="Brunache A."/>
            <person name="Butler J."/>
            <person name="Calixte N."/>
            <person name="Calvo S."/>
            <person name="Camarata J."/>
            <person name="Campo K."/>
            <person name="Chang J."/>
            <person name="Cheshatsang Y."/>
            <person name="Citroen M."/>
            <person name="Collymore A."/>
            <person name="Considine T."/>
            <person name="Cook A."/>
            <person name="Cooke P."/>
            <person name="Corum B."/>
            <person name="Cuomo C."/>
            <person name="David R."/>
            <person name="Dawoe T."/>
            <person name="Degray S."/>
            <person name="Dodge S."/>
            <person name="Dooley K."/>
            <person name="Dorje P."/>
            <person name="Dorjee K."/>
            <person name="Dorris L."/>
            <person name="Duffey N."/>
            <person name="Dupes A."/>
            <person name="Elkins T."/>
            <person name="Engels R."/>
            <person name="Erickson J."/>
            <person name="Farina A."/>
            <person name="Faro S."/>
            <person name="Ferreira P."/>
            <person name="Fischer H."/>
            <person name="Fitzgerald M."/>
            <person name="Foley K."/>
            <person name="Gage D."/>
            <person name="Galagan J."/>
            <person name="Gearin G."/>
            <person name="Gnerre S."/>
            <person name="Gnirke A."/>
            <person name="Goyette A."/>
            <person name="Graham J."/>
            <person name="Grandbois E."/>
            <person name="Gyaltsen K."/>
            <person name="Hafez N."/>
            <person name="Hagopian D."/>
            <person name="Hagos B."/>
            <person name="Hall J."/>
            <person name="Hatcher B."/>
            <person name="Heller A."/>
            <person name="Higgins H."/>
            <person name="Honan T."/>
            <person name="Horn A."/>
            <person name="Houde N."/>
            <person name="Hughes L."/>
            <person name="Hulme W."/>
            <person name="Husby E."/>
            <person name="Iliev I."/>
            <person name="Jaffe D."/>
            <person name="Jones C."/>
            <person name="Kamal M."/>
            <person name="Kamat A."/>
            <person name="Kamvysselis M."/>
            <person name="Karlsson E."/>
            <person name="Kells C."/>
            <person name="Kieu A."/>
            <person name="Kisner P."/>
            <person name="Kodira C."/>
            <person name="Kulbokas E."/>
            <person name="Labutti K."/>
            <person name="Lama D."/>
            <person name="Landers T."/>
            <person name="Leger J."/>
            <person name="Levine S."/>
            <person name="Lewis D."/>
            <person name="Lewis T."/>
            <person name="Lindblad-toh K."/>
            <person name="Liu X."/>
            <person name="Lokyitsang T."/>
            <person name="Lokyitsang Y."/>
            <person name="Lucien O."/>
            <person name="Lui A."/>
            <person name="Ma L.J."/>
            <person name="Mabbitt R."/>
            <person name="Macdonald J."/>
            <person name="Maclean C."/>
            <person name="Major J."/>
            <person name="Manning J."/>
            <person name="Marabella R."/>
            <person name="Maru K."/>
            <person name="Matthews C."/>
            <person name="Mauceli E."/>
            <person name="Mccarthy M."/>
            <person name="Mcdonough S."/>
            <person name="Mcghee T."/>
            <person name="Meldrim J."/>
            <person name="Meneus L."/>
            <person name="Mesirov J."/>
            <person name="Mihalev A."/>
            <person name="Mihova T."/>
            <person name="Mikkelsen T."/>
            <person name="Mlenga V."/>
            <person name="Moru K."/>
            <person name="Mozes J."/>
            <person name="Mulrain L."/>
            <person name="Munson G."/>
            <person name="Naylor J."/>
            <person name="Newes C."/>
            <person name="Nguyen C."/>
            <person name="Nguyen N."/>
            <person name="Nguyen T."/>
            <person name="Nicol R."/>
            <person name="Nielsen C."/>
            <person name="Nizzari M."/>
            <person name="Norbu C."/>
            <person name="Norbu N."/>
            <person name="O'donnell P."/>
            <person name="Okoawo O."/>
            <person name="O'leary S."/>
            <person name="Omotosho B."/>
            <person name="O'neill K."/>
            <person name="Osman S."/>
            <person name="Parker S."/>
            <person name="Perrin D."/>
            <person name="Phunkhang P."/>
            <person name="Piqani B."/>
            <person name="Purcell S."/>
            <person name="Rachupka T."/>
            <person name="Ramasamy U."/>
            <person name="Rameau R."/>
            <person name="Ray V."/>
            <person name="Raymond C."/>
            <person name="Retta R."/>
            <person name="Richardson S."/>
            <person name="Rise C."/>
            <person name="Rodriguez J."/>
            <person name="Rogers J."/>
            <person name="Rogov P."/>
            <person name="Rutman M."/>
            <person name="Schupbach R."/>
            <person name="Seaman C."/>
            <person name="Settipalli S."/>
            <person name="Sharpe T."/>
            <person name="Sheridan J."/>
            <person name="Sherpa N."/>
            <person name="Shi J."/>
            <person name="Smirnov S."/>
            <person name="Smith C."/>
            <person name="Sougnez C."/>
            <person name="Spencer B."/>
            <person name="Stalker J."/>
            <person name="Stange-thomann N."/>
            <person name="Stavropoulos S."/>
            <person name="Stetson K."/>
            <person name="Stone C."/>
            <person name="Stone S."/>
            <person name="Stubbs M."/>
            <person name="Talamas J."/>
            <person name="Tchuinga P."/>
            <person name="Tenzing P."/>
            <person name="Tesfaye S."/>
            <person name="Theodore J."/>
            <person name="Thoulutsang Y."/>
            <person name="Topham K."/>
            <person name="Towey S."/>
            <person name="Tsamla T."/>
            <person name="Tsomo N."/>
            <person name="Vallee D."/>
            <person name="Vassiliev H."/>
            <person name="Venkataraman V."/>
            <person name="Vinson J."/>
            <person name="Vo A."/>
            <person name="Wade C."/>
            <person name="Wang S."/>
            <person name="Wangchuk T."/>
            <person name="Wangdi T."/>
            <person name="Whittaker C."/>
            <person name="Wilkinson J."/>
            <person name="Wu Y."/>
            <person name="Wyman D."/>
            <person name="Yadav S."/>
            <person name="Yang S."/>
            <person name="Yang X."/>
            <person name="Yeager S."/>
            <person name="Yee E."/>
            <person name="Young G."/>
            <person name="Zainoun J."/>
            <person name="Zembeck L."/>
            <person name="Zimmer A."/>
            <person name="Zody M."/>
            <person name="Lander E."/>
        </authorList>
    </citation>
    <scope>NUCLEOTIDE SEQUENCE [LARGE SCALE GENOMIC DNA]</scope>
</reference>
<protein>
    <submittedName>
        <fullName evidence="2">Uncharacterized protein</fullName>
    </submittedName>
</protein>
<keyword evidence="3" id="KW-1185">Reference proteome</keyword>
<sequence>MSYRHRKILGLKYGEDVRVEFRGRAKQQGPRFEFHKTNGTTTNPQCRKDSAHHHCKIIETSTVE</sequence>
<evidence type="ECO:0000313" key="2">
    <source>
        <dbReference type="Ensembl" id="ENSCSAVP00000012706.1"/>
    </source>
</evidence>
<feature type="region of interest" description="Disordered" evidence="1">
    <location>
        <begin position="26"/>
        <end position="48"/>
    </location>
</feature>
<dbReference type="AlphaFoldDB" id="H2Z544"/>
<dbReference type="Proteomes" id="UP000007875">
    <property type="component" value="Unassembled WGS sequence"/>
</dbReference>
<reference evidence="2" key="3">
    <citation type="submission" date="2025-09" db="UniProtKB">
        <authorList>
            <consortium name="Ensembl"/>
        </authorList>
    </citation>
    <scope>IDENTIFICATION</scope>
</reference>
<proteinExistence type="predicted"/>
<dbReference type="InParanoid" id="H2Z544"/>
<dbReference type="Ensembl" id="ENSCSAVT00000012854.1">
    <property type="protein sequence ID" value="ENSCSAVP00000012706.1"/>
    <property type="gene ID" value="ENSCSAVG00000007462.1"/>
</dbReference>
<dbReference type="HOGENOM" id="CLU_2873425_0_0_1"/>
<accession>H2Z544</accession>
<reference evidence="2" key="2">
    <citation type="submission" date="2025-08" db="UniProtKB">
        <authorList>
            <consortium name="Ensembl"/>
        </authorList>
    </citation>
    <scope>IDENTIFICATION</scope>
</reference>